<reference evidence="3" key="1">
    <citation type="submission" date="2016-02" db="EMBL/GenBank/DDBJ databases">
        <title>Genome sequence of Bacillus trypoxylicola KCTC 13244(T).</title>
        <authorList>
            <person name="Jeong H."/>
            <person name="Park S.-H."/>
            <person name="Choi S.-K."/>
        </authorList>
    </citation>
    <scope>NUCLEOTIDE SEQUENCE [LARGE SCALE GENOMIC DNA]</scope>
    <source>
        <strain evidence="3">KCTC 13244</strain>
    </source>
</reference>
<evidence type="ECO:0000259" key="2">
    <source>
        <dbReference type="PROSITE" id="PS51819"/>
    </source>
</evidence>
<accession>A0A162DT75</accession>
<dbReference type="OrthoDB" id="192739at2"/>
<dbReference type="InterPro" id="IPR029068">
    <property type="entry name" value="Glyas_Bleomycin-R_OHBP_Dase"/>
</dbReference>
<name>A0A162DT75_9BACI</name>
<keyword evidence="4" id="KW-1185">Reference proteome</keyword>
<dbReference type="GO" id="GO:0046872">
    <property type="term" value="F:metal ion binding"/>
    <property type="evidence" value="ECO:0007669"/>
    <property type="project" value="UniProtKB-KW"/>
</dbReference>
<proteinExistence type="predicted"/>
<dbReference type="AlphaFoldDB" id="A0A162DT75"/>
<dbReference type="RefSeq" id="WP_061948849.1">
    <property type="nucleotide sequence ID" value="NZ_LTAO01000015.1"/>
</dbReference>
<evidence type="ECO:0000313" key="4">
    <source>
        <dbReference type="Proteomes" id="UP000075806"/>
    </source>
</evidence>
<protein>
    <submittedName>
        <fullName evidence="3">Glyoxalase</fullName>
    </submittedName>
</protein>
<dbReference type="InterPro" id="IPR004360">
    <property type="entry name" value="Glyas_Fos-R_dOase_dom"/>
</dbReference>
<dbReference type="PROSITE" id="PS00934">
    <property type="entry name" value="GLYOXALASE_I_1"/>
    <property type="match status" value="1"/>
</dbReference>
<dbReference type="Gene3D" id="3.10.180.10">
    <property type="entry name" value="2,3-Dihydroxybiphenyl 1,2-Dioxygenase, domain 1"/>
    <property type="match status" value="1"/>
</dbReference>
<dbReference type="CDD" id="cd06587">
    <property type="entry name" value="VOC"/>
    <property type="match status" value="1"/>
</dbReference>
<organism evidence="3 4">
    <name type="scientific">Alkalihalobacillus trypoxylicola</name>
    <dbReference type="NCBI Taxonomy" id="519424"/>
    <lineage>
        <taxon>Bacteria</taxon>
        <taxon>Bacillati</taxon>
        <taxon>Bacillota</taxon>
        <taxon>Bacilli</taxon>
        <taxon>Bacillales</taxon>
        <taxon>Bacillaceae</taxon>
        <taxon>Alkalihalobacillus</taxon>
    </lineage>
</organism>
<dbReference type="GO" id="GO:0004462">
    <property type="term" value="F:lactoylglutathione lyase activity"/>
    <property type="evidence" value="ECO:0007669"/>
    <property type="project" value="InterPro"/>
</dbReference>
<dbReference type="STRING" id="519424.AZF04_18970"/>
<dbReference type="SUPFAM" id="SSF54593">
    <property type="entry name" value="Glyoxalase/Bleomycin resistance protein/Dihydroxybiphenyl dioxygenase"/>
    <property type="match status" value="1"/>
</dbReference>
<dbReference type="PANTHER" id="PTHR36113">
    <property type="entry name" value="LYASE, PUTATIVE-RELATED-RELATED"/>
    <property type="match status" value="1"/>
</dbReference>
<evidence type="ECO:0000256" key="1">
    <source>
        <dbReference type="ARBA" id="ARBA00022723"/>
    </source>
</evidence>
<sequence length="145" mass="15947">MKTGHVGLNVKNLETSISFYTDVFGLEVISKSLEDGKKFAFLGHNGDITITLWEQSQNEFSKNQSGLHHLAFETDSLDSVKQLESKLIEMGTKMIYRGVTLHEEGAGSGGIFFLDPDGIRLEIYTASVEHSDHSSNSEGPACGFF</sequence>
<keyword evidence="1" id="KW-0479">Metal-binding</keyword>
<dbReference type="PANTHER" id="PTHR36113:SF6">
    <property type="entry name" value="FOSFOMYCIN RESISTANCE PROTEIN FOSX"/>
    <property type="match status" value="1"/>
</dbReference>
<dbReference type="InterPro" id="IPR018146">
    <property type="entry name" value="Glyoxalase_1_CS"/>
</dbReference>
<dbReference type="Proteomes" id="UP000075806">
    <property type="component" value="Unassembled WGS sequence"/>
</dbReference>
<evidence type="ECO:0000313" key="3">
    <source>
        <dbReference type="EMBL" id="KYG30770.1"/>
    </source>
</evidence>
<dbReference type="InterPro" id="IPR051332">
    <property type="entry name" value="Fosfomycin_Res_Enzymes"/>
</dbReference>
<gene>
    <name evidence="3" type="ORF">AZF04_18970</name>
</gene>
<dbReference type="InterPro" id="IPR037523">
    <property type="entry name" value="VOC_core"/>
</dbReference>
<dbReference type="Pfam" id="PF00903">
    <property type="entry name" value="Glyoxalase"/>
    <property type="match status" value="1"/>
</dbReference>
<feature type="domain" description="VOC" evidence="2">
    <location>
        <begin position="2"/>
        <end position="126"/>
    </location>
</feature>
<dbReference type="EMBL" id="LTAO01000015">
    <property type="protein sequence ID" value="KYG30770.1"/>
    <property type="molecule type" value="Genomic_DNA"/>
</dbReference>
<dbReference type="PROSITE" id="PS51819">
    <property type="entry name" value="VOC"/>
    <property type="match status" value="1"/>
</dbReference>
<comment type="caution">
    <text evidence="3">The sequence shown here is derived from an EMBL/GenBank/DDBJ whole genome shotgun (WGS) entry which is preliminary data.</text>
</comment>